<dbReference type="GO" id="GO:0046872">
    <property type="term" value="F:metal ion binding"/>
    <property type="evidence" value="ECO:0007669"/>
    <property type="project" value="UniProtKB-KW"/>
</dbReference>
<dbReference type="PROSITE" id="PS51354">
    <property type="entry name" value="GLUTAREDOXIN_2"/>
    <property type="match status" value="1"/>
</dbReference>
<dbReference type="PANTHER" id="PTHR10293">
    <property type="entry name" value="GLUTAREDOXIN FAMILY MEMBER"/>
    <property type="match status" value="1"/>
</dbReference>
<evidence type="ECO:0000313" key="5">
    <source>
        <dbReference type="Proteomes" id="UP000887565"/>
    </source>
</evidence>
<proteinExistence type="predicted"/>
<dbReference type="GO" id="GO:0005829">
    <property type="term" value="C:cytosol"/>
    <property type="evidence" value="ECO:0007669"/>
    <property type="project" value="TreeGrafter"/>
</dbReference>
<evidence type="ECO:0000256" key="3">
    <source>
        <dbReference type="ARBA" id="ARBA00023014"/>
    </source>
</evidence>
<protein>
    <submittedName>
        <fullName evidence="6">Glutaredoxin domain-containing protein</fullName>
    </submittedName>
</protein>
<dbReference type="GO" id="GO:0051536">
    <property type="term" value="F:iron-sulfur cluster binding"/>
    <property type="evidence" value="ECO:0007669"/>
    <property type="project" value="UniProtKB-KW"/>
</dbReference>
<accession>A0A915J723</accession>
<dbReference type="Pfam" id="PF00462">
    <property type="entry name" value="Glutaredoxin"/>
    <property type="match status" value="1"/>
</dbReference>
<dbReference type="WBParaSite" id="nRc.2.0.1.t22273-RA">
    <property type="protein sequence ID" value="nRc.2.0.1.t22273-RA"/>
    <property type="gene ID" value="nRc.2.0.1.g22273"/>
</dbReference>
<keyword evidence="3" id="KW-0411">Iron-sulfur</keyword>
<dbReference type="CDD" id="cd03028">
    <property type="entry name" value="GRX_PICOT_like"/>
    <property type="match status" value="1"/>
</dbReference>
<dbReference type="GO" id="GO:0005634">
    <property type="term" value="C:nucleus"/>
    <property type="evidence" value="ECO:0007669"/>
    <property type="project" value="TreeGrafter"/>
</dbReference>
<name>A0A915J723_ROMCU</name>
<sequence>DASIIERVEGADPAQFVRKVKYHNQNAGILPFSTNEASAPNTNEDLGAKLKRLINSAKCMVFMKGNPEQPRCGFSKQLMTILNEAGAQFETFDILLDDEVRQGLKTYSNWPTYPQVYVDGELVGGLDIIRASATMPILRLSIKEPMANAVEFLKTKQVSEILSENEKGNVTDYRMLCTVVRDCPKLPVMLF</sequence>
<dbReference type="InterPro" id="IPR004480">
    <property type="entry name" value="Monothiol_GRX-rel"/>
</dbReference>
<evidence type="ECO:0000256" key="1">
    <source>
        <dbReference type="ARBA" id="ARBA00022723"/>
    </source>
</evidence>
<keyword evidence="5" id="KW-1185">Reference proteome</keyword>
<evidence type="ECO:0000259" key="4">
    <source>
        <dbReference type="Pfam" id="PF00462"/>
    </source>
</evidence>
<dbReference type="InterPro" id="IPR036249">
    <property type="entry name" value="Thioredoxin-like_sf"/>
</dbReference>
<organism evidence="5 6">
    <name type="scientific">Romanomermis culicivorax</name>
    <name type="common">Nematode worm</name>
    <dbReference type="NCBI Taxonomy" id="13658"/>
    <lineage>
        <taxon>Eukaryota</taxon>
        <taxon>Metazoa</taxon>
        <taxon>Ecdysozoa</taxon>
        <taxon>Nematoda</taxon>
        <taxon>Enoplea</taxon>
        <taxon>Dorylaimia</taxon>
        <taxon>Mermithida</taxon>
        <taxon>Mermithoidea</taxon>
        <taxon>Mermithidae</taxon>
        <taxon>Romanomermis</taxon>
    </lineage>
</organism>
<dbReference type="PANTHER" id="PTHR10293:SF73">
    <property type="entry name" value="GLUTAREDOXIN-3"/>
    <property type="match status" value="1"/>
</dbReference>
<reference evidence="6" key="1">
    <citation type="submission" date="2022-11" db="UniProtKB">
        <authorList>
            <consortium name="WormBaseParasite"/>
        </authorList>
    </citation>
    <scope>IDENTIFICATION</scope>
</reference>
<dbReference type="InterPro" id="IPR033658">
    <property type="entry name" value="GRX_PICOT-like"/>
</dbReference>
<dbReference type="FunFam" id="3.40.30.10:FF:000012">
    <property type="entry name" value="Monothiol glutaredoxin"/>
    <property type="match status" value="1"/>
</dbReference>
<keyword evidence="1" id="KW-0479">Metal-binding</keyword>
<dbReference type="Proteomes" id="UP000887565">
    <property type="component" value="Unplaced"/>
</dbReference>
<dbReference type="InterPro" id="IPR002109">
    <property type="entry name" value="Glutaredoxin"/>
</dbReference>
<dbReference type="Gene3D" id="3.40.30.10">
    <property type="entry name" value="Glutaredoxin"/>
    <property type="match status" value="1"/>
</dbReference>
<dbReference type="SUPFAM" id="SSF52833">
    <property type="entry name" value="Thioredoxin-like"/>
    <property type="match status" value="1"/>
</dbReference>
<dbReference type="GO" id="GO:0006879">
    <property type="term" value="P:intracellular iron ion homeostasis"/>
    <property type="evidence" value="ECO:0007669"/>
    <property type="project" value="TreeGrafter"/>
</dbReference>
<feature type="domain" description="Glutaredoxin" evidence="4">
    <location>
        <begin position="60"/>
        <end position="123"/>
    </location>
</feature>
<keyword evidence="2" id="KW-0408">Iron</keyword>
<evidence type="ECO:0000256" key="2">
    <source>
        <dbReference type="ARBA" id="ARBA00023004"/>
    </source>
</evidence>
<evidence type="ECO:0000313" key="6">
    <source>
        <dbReference type="WBParaSite" id="nRc.2.0.1.t22273-RA"/>
    </source>
</evidence>
<dbReference type="AlphaFoldDB" id="A0A915J723"/>